<dbReference type="EMBL" id="JAGTAR010000036">
    <property type="protein sequence ID" value="MBR8537637.1"/>
    <property type="molecule type" value="Genomic_DNA"/>
</dbReference>
<keyword evidence="2" id="KW-1185">Reference proteome</keyword>
<reference evidence="1" key="1">
    <citation type="journal article" date="2018" name="Int. J. Syst. Evol. Microbiol.">
        <title>Carboxylicivirga sediminis sp. nov., isolated from coastal sediment.</title>
        <authorList>
            <person name="Wang F.Q."/>
            <person name="Ren L.H."/>
            <person name="Zou R.J."/>
            <person name="Sun Y.Z."/>
            <person name="Liu X.J."/>
            <person name="Jiang F."/>
            <person name="Liu L.J."/>
        </authorList>
    </citation>
    <scope>NUCLEOTIDE SEQUENCE</scope>
    <source>
        <strain evidence="1">JR1</strain>
    </source>
</reference>
<sequence length="49" mass="5499">MAQTIVQVCCCKFTPMLMTLFTNGSEGDWQVAEGGIKKAATSDSFYYYY</sequence>
<dbReference type="RefSeq" id="WP_212192662.1">
    <property type="nucleotide sequence ID" value="NZ_JAGTAR010000036.1"/>
</dbReference>
<reference evidence="1" key="2">
    <citation type="submission" date="2021-04" db="EMBL/GenBank/DDBJ databases">
        <authorList>
            <person name="Zhang T."/>
            <person name="Zhang Y."/>
            <person name="Lu D."/>
            <person name="Zuo D."/>
            <person name="Du Z."/>
        </authorList>
    </citation>
    <scope>NUCLEOTIDE SEQUENCE</scope>
    <source>
        <strain evidence="1">JR1</strain>
    </source>
</reference>
<comment type="caution">
    <text evidence="1">The sequence shown here is derived from an EMBL/GenBank/DDBJ whole genome shotgun (WGS) entry which is preliminary data.</text>
</comment>
<protein>
    <submittedName>
        <fullName evidence="1">Uncharacterized protein</fullName>
    </submittedName>
</protein>
<evidence type="ECO:0000313" key="1">
    <source>
        <dbReference type="EMBL" id="MBR8537637.1"/>
    </source>
</evidence>
<organism evidence="1 2">
    <name type="scientific">Carboxylicivirga sediminis</name>
    <dbReference type="NCBI Taxonomy" id="2006564"/>
    <lineage>
        <taxon>Bacteria</taxon>
        <taxon>Pseudomonadati</taxon>
        <taxon>Bacteroidota</taxon>
        <taxon>Bacteroidia</taxon>
        <taxon>Marinilabiliales</taxon>
        <taxon>Marinilabiliaceae</taxon>
        <taxon>Carboxylicivirga</taxon>
    </lineage>
</organism>
<proteinExistence type="predicted"/>
<evidence type="ECO:0000313" key="2">
    <source>
        <dbReference type="Proteomes" id="UP000679220"/>
    </source>
</evidence>
<name>A0A941F6U7_9BACT</name>
<gene>
    <name evidence="1" type="ORF">KDU71_18855</name>
</gene>
<dbReference type="AlphaFoldDB" id="A0A941F6U7"/>
<dbReference type="Proteomes" id="UP000679220">
    <property type="component" value="Unassembled WGS sequence"/>
</dbReference>
<accession>A0A941F6U7</accession>